<accession>A0AA37SQJ1</accession>
<sequence length="185" mass="21062">MLNQEDKESIADKVSEAAFELEISNSTRAFLNGLDAEQSEPKRKRIFYLAGIAASLLILIVSVVTINLSHNDGAIADEFGINKQIARNGNNISDDNFTSAVRAYYKGDYTEANSWLSKSDDSEGNISEYKDWLRLLIALKTMGSKSETFNNQLDSILENEQHEFYRQAVFMKKDLDLFWRKFLID</sequence>
<keyword evidence="1" id="KW-0812">Transmembrane</keyword>
<keyword evidence="3" id="KW-1185">Reference proteome</keyword>
<dbReference type="EMBL" id="BSOH01000014">
    <property type="protein sequence ID" value="GLR17962.1"/>
    <property type="molecule type" value="Genomic_DNA"/>
</dbReference>
<comment type="caution">
    <text evidence="2">The sequence shown here is derived from an EMBL/GenBank/DDBJ whole genome shotgun (WGS) entry which is preliminary data.</text>
</comment>
<evidence type="ECO:0000256" key="1">
    <source>
        <dbReference type="SAM" id="Phobius"/>
    </source>
</evidence>
<feature type="transmembrane region" description="Helical" evidence="1">
    <location>
        <begin position="46"/>
        <end position="68"/>
    </location>
</feature>
<reference evidence="2" key="2">
    <citation type="submission" date="2023-01" db="EMBL/GenBank/DDBJ databases">
        <title>Draft genome sequence of Portibacter lacus strain NBRC 108769.</title>
        <authorList>
            <person name="Sun Q."/>
            <person name="Mori K."/>
        </authorList>
    </citation>
    <scope>NUCLEOTIDE SEQUENCE</scope>
    <source>
        <strain evidence="2">NBRC 108769</strain>
    </source>
</reference>
<dbReference type="AlphaFoldDB" id="A0AA37SQJ1"/>
<dbReference type="RefSeq" id="WP_235291638.1">
    <property type="nucleotide sequence ID" value="NZ_BSOH01000014.1"/>
</dbReference>
<gene>
    <name evidence="2" type="ORF">GCM10007940_25770</name>
</gene>
<protein>
    <submittedName>
        <fullName evidence="2">Uncharacterized protein</fullName>
    </submittedName>
</protein>
<reference evidence="2" key="1">
    <citation type="journal article" date="2014" name="Int. J. Syst. Evol. Microbiol.">
        <title>Complete genome sequence of Corynebacterium casei LMG S-19264T (=DSM 44701T), isolated from a smear-ripened cheese.</title>
        <authorList>
            <consortium name="US DOE Joint Genome Institute (JGI-PGF)"/>
            <person name="Walter F."/>
            <person name="Albersmeier A."/>
            <person name="Kalinowski J."/>
            <person name="Ruckert C."/>
        </authorList>
    </citation>
    <scope>NUCLEOTIDE SEQUENCE</scope>
    <source>
        <strain evidence="2">NBRC 108769</strain>
    </source>
</reference>
<evidence type="ECO:0000313" key="3">
    <source>
        <dbReference type="Proteomes" id="UP001156666"/>
    </source>
</evidence>
<name>A0AA37SQJ1_9BACT</name>
<organism evidence="2 3">
    <name type="scientific">Portibacter lacus</name>
    <dbReference type="NCBI Taxonomy" id="1099794"/>
    <lineage>
        <taxon>Bacteria</taxon>
        <taxon>Pseudomonadati</taxon>
        <taxon>Bacteroidota</taxon>
        <taxon>Saprospiria</taxon>
        <taxon>Saprospirales</taxon>
        <taxon>Haliscomenobacteraceae</taxon>
        <taxon>Portibacter</taxon>
    </lineage>
</organism>
<evidence type="ECO:0000313" key="2">
    <source>
        <dbReference type="EMBL" id="GLR17962.1"/>
    </source>
</evidence>
<proteinExistence type="predicted"/>
<dbReference type="Proteomes" id="UP001156666">
    <property type="component" value="Unassembled WGS sequence"/>
</dbReference>
<keyword evidence="1" id="KW-1133">Transmembrane helix</keyword>
<keyword evidence="1" id="KW-0472">Membrane</keyword>